<feature type="domain" description="MASE1" evidence="8">
    <location>
        <begin position="13"/>
        <end position="291"/>
    </location>
</feature>
<comment type="caution">
    <text evidence="9">The sequence shown here is derived from an EMBL/GenBank/DDBJ whole genome shotgun (WGS) entry which is preliminary data.</text>
</comment>
<evidence type="ECO:0000256" key="6">
    <source>
        <dbReference type="SAM" id="MobiDB-lite"/>
    </source>
</evidence>
<keyword evidence="2" id="KW-1003">Cell membrane</keyword>
<dbReference type="SUPFAM" id="SSF55785">
    <property type="entry name" value="PYP-like sensor domain (PAS domain)"/>
    <property type="match status" value="1"/>
</dbReference>
<comment type="subcellular location">
    <subcellularLocation>
        <location evidence="1">Cell membrane</location>
        <topology evidence="1">Multi-pass membrane protein</topology>
    </subcellularLocation>
</comment>
<evidence type="ECO:0000256" key="2">
    <source>
        <dbReference type="ARBA" id="ARBA00022475"/>
    </source>
</evidence>
<keyword evidence="3 7" id="KW-0812">Transmembrane</keyword>
<proteinExistence type="predicted"/>
<feature type="transmembrane region" description="Helical" evidence="7">
    <location>
        <begin position="181"/>
        <end position="200"/>
    </location>
</feature>
<feature type="transmembrane region" description="Helical" evidence="7">
    <location>
        <begin position="78"/>
        <end position="98"/>
    </location>
</feature>
<feature type="transmembrane region" description="Helical" evidence="7">
    <location>
        <begin position="110"/>
        <end position="135"/>
    </location>
</feature>
<feature type="transmembrane region" description="Helical" evidence="7">
    <location>
        <begin position="55"/>
        <end position="72"/>
    </location>
</feature>
<keyword evidence="4 7" id="KW-1133">Transmembrane helix</keyword>
<dbReference type="InterPro" id="IPR007895">
    <property type="entry name" value="MASE1"/>
</dbReference>
<feature type="transmembrane region" description="Helical" evidence="7">
    <location>
        <begin position="147"/>
        <end position="169"/>
    </location>
</feature>
<accession>A0ABW8ZDF4</accession>
<dbReference type="EMBL" id="JAQQFR010000012">
    <property type="protein sequence ID" value="MFL9880333.1"/>
    <property type="molecule type" value="Genomic_DNA"/>
</dbReference>
<sequence>MKSNNLVAPLLWAALYFVFGYVSHALNGSFVATGYIWLPAGITVSALLLTPTARWFPLLVLLFAAQILLGWLEHRELWRMALFCLDEIGVAAIAVWLVRRAPFPMEGLYFVRGLLMVGVGASVVSGIFGAAWFVMTQDTPFWPTLRVWALSDLVGILIMTPVLASWSQFRATRSGGIARTEFLLGLAAFIAVIATGYIAFDSNLDRIIFDIDFSSTYLPLFFIALVALLWGGRGGALSVAVLSLMAFVYNSLGRGPFVELVQLNSSNALLELQVYLAVASLLSLLISALKTTREQLHEDVARWKSEVELALTVSRQLVYSINPEKKTIAWSGDVQSLLGLSPDKFTTLDDALKLVHPLDQHRMRQRWSEDNRSEGDEGNEGDDVREDLPFRLLLGNGRVIGATDMSRSLHDPDGSLVMVAGTWHFDAADLTQGRSEK</sequence>
<dbReference type="RefSeq" id="WP_408169379.1">
    <property type="nucleotide sequence ID" value="NZ_JAQQFR010000012.1"/>
</dbReference>
<evidence type="ECO:0000256" key="4">
    <source>
        <dbReference type="ARBA" id="ARBA00022989"/>
    </source>
</evidence>
<keyword evidence="5 7" id="KW-0472">Membrane</keyword>
<dbReference type="InterPro" id="IPR035965">
    <property type="entry name" value="PAS-like_dom_sf"/>
</dbReference>
<dbReference type="Proteomes" id="UP001629214">
    <property type="component" value="Unassembled WGS sequence"/>
</dbReference>
<evidence type="ECO:0000259" key="8">
    <source>
        <dbReference type="Pfam" id="PF05231"/>
    </source>
</evidence>
<feature type="region of interest" description="Disordered" evidence="6">
    <location>
        <begin position="363"/>
        <end position="384"/>
    </location>
</feature>
<evidence type="ECO:0000313" key="10">
    <source>
        <dbReference type="Proteomes" id="UP001629214"/>
    </source>
</evidence>
<evidence type="ECO:0000256" key="7">
    <source>
        <dbReference type="SAM" id="Phobius"/>
    </source>
</evidence>
<dbReference type="Pfam" id="PF05231">
    <property type="entry name" value="MASE1"/>
    <property type="match status" value="1"/>
</dbReference>
<name>A0ABW8ZDF4_9BURK</name>
<feature type="transmembrane region" description="Helical" evidence="7">
    <location>
        <begin position="30"/>
        <end position="48"/>
    </location>
</feature>
<feature type="compositionally biased region" description="Basic and acidic residues" evidence="6">
    <location>
        <begin position="363"/>
        <end position="375"/>
    </location>
</feature>
<keyword evidence="10" id="KW-1185">Reference proteome</keyword>
<gene>
    <name evidence="9" type="ORF">PQR63_18185</name>
</gene>
<reference evidence="9 10" key="1">
    <citation type="journal article" date="2024" name="Chem. Sci.">
        <title>Discovery of megapolipeptins by genome mining of a Burkholderiales bacteria collection.</title>
        <authorList>
            <person name="Paulo B.S."/>
            <person name="Recchia M.J.J."/>
            <person name="Lee S."/>
            <person name="Fergusson C.H."/>
            <person name="Romanowski S.B."/>
            <person name="Hernandez A."/>
            <person name="Krull N."/>
            <person name="Liu D.Y."/>
            <person name="Cavanagh H."/>
            <person name="Bos A."/>
            <person name="Gray C.A."/>
            <person name="Murphy B.T."/>
            <person name="Linington R.G."/>
            <person name="Eustaquio A.S."/>
        </authorList>
    </citation>
    <scope>NUCLEOTIDE SEQUENCE [LARGE SCALE GENOMIC DNA]</scope>
    <source>
        <strain evidence="9 10">RL21-008-BIB-B</strain>
    </source>
</reference>
<dbReference type="Gene3D" id="3.30.450.20">
    <property type="entry name" value="PAS domain"/>
    <property type="match status" value="1"/>
</dbReference>
<evidence type="ECO:0000313" key="9">
    <source>
        <dbReference type="EMBL" id="MFL9880333.1"/>
    </source>
</evidence>
<protein>
    <submittedName>
        <fullName evidence="9">MASE1 domain-containing protein</fullName>
    </submittedName>
</protein>
<evidence type="ECO:0000256" key="3">
    <source>
        <dbReference type="ARBA" id="ARBA00022692"/>
    </source>
</evidence>
<evidence type="ECO:0000256" key="1">
    <source>
        <dbReference type="ARBA" id="ARBA00004651"/>
    </source>
</evidence>
<evidence type="ECO:0000256" key="5">
    <source>
        <dbReference type="ARBA" id="ARBA00023136"/>
    </source>
</evidence>
<organism evidence="9 10">
    <name type="scientific">Herbaspirillum rhizosphaerae</name>
    <dbReference type="NCBI Taxonomy" id="346179"/>
    <lineage>
        <taxon>Bacteria</taxon>
        <taxon>Pseudomonadati</taxon>
        <taxon>Pseudomonadota</taxon>
        <taxon>Betaproteobacteria</taxon>
        <taxon>Burkholderiales</taxon>
        <taxon>Oxalobacteraceae</taxon>
        <taxon>Herbaspirillum</taxon>
    </lineage>
</organism>